<reference evidence="4 5" key="1">
    <citation type="submission" date="2016-11" db="EMBL/GenBank/DDBJ databases">
        <authorList>
            <person name="Jaros S."/>
            <person name="Januszkiewicz K."/>
            <person name="Wedrychowicz H."/>
        </authorList>
    </citation>
    <scope>NUCLEOTIDE SEQUENCE [LARGE SCALE GENOMIC DNA]</scope>
    <source>
        <strain evidence="4 5">DSM 14809</strain>
    </source>
</reference>
<dbReference type="Gene3D" id="1.10.1660.10">
    <property type="match status" value="1"/>
</dbReference>
<protein>
    <submittedName>
        <fullName evidence="4">DNA-binding transcriptional regulator, MerR family</fullName>
    </submittedName>
</protein>
<dbReference type="Pfam" id="PF13411">
    <property type="entry name" value="MerR_1"/>
    <property type="match status" value="1"/>
</dbReference>
<evidence type="ECO:0000256" key="1">
    <source>
        <dbReference type="ARBA" id="ARBA00023125"/>
    </source>
</evidence>
<dbReference type="AlphaFoldDB" id="A0A1M6JMK8"/>
<dbReference type="PANTHER" id="PTHR30204">
    <property type="entry name" value="REDOX-CYCLING DRUG-SENSING TRANSCRIPTIONAL ACTIVATOR SOXR"/>
    <property type="match status" value="1"/>
</dbReference>
<keyword evidence="5" id="KW-1185">Reference proteome</keyword>
<dbReference type="Pfam" id="PF08242">
    <property type="entry name" value="Methyltransf_12"/>
    <property type="match status" value="1"/>
</dbReference>
<feature type="domain" description="HTH merR-type" evidence="3">
    <location>
        <begin position="4"/>
        <end position="73"/>
    </location>
</feature>
<dbReference type="Proteomes" id="UP000184185">
    <property type="component" value="Unassembled WGS sequence"/>
</dbReference>
<sequence>MNKKMTSGEIAERTGVTQKALRLYDEKGLLKPVGYTEGNYRLYDNESLNVLEKIIALKHVGFSLEEIKDNLEHGEREPIADILKQQIEETENKILELQRAVKAMQAVLARTEEKANWDLAANIIRKVEKDQRADSRRLNAVAHAADGIEWYEKIFNNLGLKKNEKGLDLGCGYSALWRENWDRIPEGITIDGYDVKESWAEDFAQYIEDNKKSLPEAVDISLFWGDLEDVRTWDNITPNSYDKVIAHYLLNFLGDIKKFVSRAAETVKPGGMLSVNYFGVVKEYAFWEQILSDAGVDNRFAKEEREAMERRQAETKAMLSEFFREVQVTKIPGPLRYTTVEELIERMNRRYPNSGKYIKANRAKLEKHFAKLLEENESVVVDIDTIFYHCYK</sequence>
<dbReference type="SUPFAM" id="SSF53335">
    <property type="entry name" value="S-adenosyl-L-methionine-dependent methyltransferases"/>
    <property type="match status" value="1"/>
</dbReference>
<accession>A0A1M6JMK8</accession>
<evidence type="ECO:0000259" key="3">
    <source>
        <dbReference type="PROSITE" id="PS50937"/>
    </source>
</evidence>
<dbReference type="SUPFAM" id="SSF46955">
    <property type="entry name" value="Putative DNA-binding domain"/>
    <property type="match status" value="1"/>
</dbReference>
<dbReference type="InterPro" id="IPR009061">
    <property type="entry name" value="DNA-bd_dom_put_sf"/>
</dbReference>
<dbReference type="EMBL" id="FQYQ01000024">
    <property type="protein sequence ID" value="SHJ47965.1"/>
    <property type="molecule type" value="Genomic_DNA"/>
</dbReference>
<feature type="coiled-coil region" evidence="2">
    <location>
        <begin position="80"/>
        <end position="114"/>
    </location>
</feature>
<gene>
    <name evidence="4" type="ORF">SAMN02745725_02644</name>
</gene>
<dbReference type="GO" id="GO:0003677">
    <property type="term" value="F:DNA binding"/>
    <property type="evidence" value="ECO:0007669"/>
    <property type="project" value="UniProtKB-KW"/>
</dbReference>
<evidence type="ECO:0000313" key="5">
    <source>
        <dbReference type="Proteomes" id="UP000184185"/>
    </source>
</evidence>
<dbReference type="OrthoDB" id="9777497at2"/>
<dbReference type="Gene3D" id="3.40.50.150">
    <property type="entry name" value="Vaccinia Virus protein VP39"/>
    <property type="match status" value="1"/>
</dbReference>
<dbReference type="PANTHER" id="PTHR30204:SF96">
    <property type="entry name" value="CHROMOSOME-ANCHORING PROTEIN RACA"/>
    <property type="match status" value="1"/>
</dbReference>
<organism evidence="4 5">
    <name type="scientific">Pseudobutyrivibrio xylanivorans DSM 14809</name>
    <dbReference type="NCBI Taxonomy" id="1123012"/>
    <lineage>
        <taxon>Bacteria</taxon>
        <taxon>Bacillati</taxon>
        <taxon>Bacillota</taxon>
        <taxon>Clostridia</taxon>
        <taxon>Lachnospirales</taxon>
        <taxon>Lachnospiraceae</taxon>
        <taxon>Pseudobutyrivibrio</taxon>
    </lineage>
</organism>
<dbReference type="InterPro" id="IPR029063">
    <property type="entry name" value="SAM-dependent_MTases_sf"/>
</dbReference>
<proteinExistence type="predicted"/>
<dbReference type="PROSITE" id="PS00552">
    <property type="entry name" value="HTH_MERR_1"/>
    <property type="match status" value="1"/>
</dbReference>
<dbReference type="SMART" id="SM00422">
    <property type="entry name" value="HTH_MERR"/>
    <property type="match status" value="1"/>
</dbReference>
<keyword evidence="2" id="KW-0175">Coiled coil</keyword>
<evidence type="ECO:0000256" key="2">
    <source>
        <dbReference type="SAM" id="Coils"/>
    </source>
</evidence>
<dbReference type="RefSeq" id="WP_072918851.1">
    <property type="nucleotide sequence ID" value="NZ_FQYQ01000024.1"/>
</dbReference>
<dbReference type="STRING" id="185007.SAMN02910350_02658"/>
<dbReference type="GO" id="GO:0003700">
    <property type="term" value="F:DNA-binding transcription factor activity"/>
    <property type="evidence" value="ECO:0007669"/>
    <property type="project" value="InterPro"/>
</dbReference>
<dbReference type="InterPro" id="IPR013217">
    <property type="entry name" value="Methyltransf_12"/>
</dbReference>
<keyword evidence="1 4" id="KW-0238">DNA-binding</keyword>
<dbReference type="CDD" id="cd02440">
    <property type="entry name" value="AdoMet_MTases"/>
    <property type="match status" value="1"/>
</dbReference>
<dbReference type="CDD" id="cd01106">
    <property type="entry name" value="HTH_TipAL-Mta"/>
    <property type="match status" value="1"/>
</dbReference>
<evidence type="ECO:0000313" key="4">
    <source>
        <dbReference type="EMBL" id="SHJ47965.1"/>
    </source>
</evidence>
<name>A0A1M6JMK8_PSEXY</name>
<dbReference type="InterPro" id="IPR047057">
    <property type="entry name" value="MerR_fam"/>
</dbReference>
<dbReference type="PROSITE" id="PS50937">
    <property type="entry name" value="HTH_MERR_2"/>
    <property type="match status" value="1"/>
</dbReference>
<dbReference type="InterPro" id="IPR000551">
    <property type="entry name" value="MerR-type_HTH_dom"/>
</dbReference>